<dbReference type="AlphaFoldDB" id="A0A5N6SFM4"/>
<dbReference type="EMBL" id="ML743616">
    <property type="protein sequence ID" value="KAE8133472.1"/>
    <property type="molecule type" value="Genomic_DNA"/>
</dbReference>
<name>A0A5N6SFM4_ASPPS</name>
<reference evidence="1 2" key="1">
    <citation type="submission" date="2019-04" db="EMBL/GenBank/DDBJ databases">
        <title>Friends and foes A comparative genomics study of 23 Aspergillus species from section Flavi.</title>
        <authorList>
            <consortium name="DOE Joint Genome Institute"/>
            <person name="Kjaerbolling I."/>
            <person name="Vesth T."/>
            <person name="Frisvad J.C."/>
            <person name="Nybo J.L."/>
            <person name="Theobald S."/>
            <person name="Kildgaard S."/>
            <person name="Isbrandt T."/>
            <person name="Kuo A."/>
            <person name="Sato A."/>
            <person name="Lyhne E.K."/>
            <person name="Kogle M.E."/>
            <person name="Wiebenga A."/>
            <person name="Kun R.S."/>
            <person name="Lubbers R.J."/>
            <person name="Makela M.R."/>
            <person name="Barry K."/>
            <person name="Chovatia M."/>
            <person name="Clum A."/>
            <person name="Daum C."/>
            <person name="Haridas S."/>
            <person name="He G."/>
            <person name="LaButti K."/>
            <person name="Lipzen A."/>
            <person name="Mondo S."/>
            <person name="Riley R."/>
            <person name="Salamov A."/>
            <person name="Simmons B.A."/>
            <person name="Magnuson J.K."/>
            <person name="Henrissat B."/>
            <person name="Mortensen U.H."/>
            <person name="Larsen T.O."/>
            <person name="Devries R.P."/>
            <person name="Grigoriev I.V."/>
            <person name="Machida M."/>
            <person name="Baker S.E."/>
            <person name="Andersen M.R."/>
        </authorList>
    </citation>
    <scope>NUCLEOTIDE SEQUENCE [LARGE SCALE GENOMIC DNA]</scope>
    <source>
        <strain evidence="1 2">CBS 117625</strain>
    </source>
</reference>
<evidence type="ECO:0000313" key="2">
    <source>
        <dbReference type="Proteomes" id="UP000325672"/>
    </source>
</evidence>
<proteinExistence type="predicted"/>
<organism evidence="1 2">
    <name type="scientific">Aspergillus pseudotamarii</name>
    <dbReference type="NCBI Taxonomy" id="132259"/>
    <lineage>
        <taxon>Eukaryota</taxon>
        <taxon>Fungi</taxon>
        <taxon>Dikarya</taxon>
        <taxon>Ascomycota</taxon>
        <taxon>Pezizomycotina</taxon>
        <taxon>Eurotiomycetes</taxon>
        <taxon>Eurotiomycetidae</taxon>
        <taxon>Eurotiales</taxon>
        <taxon>Aspergillaceae</taxon>
        <taxon>Aspergillus</taxon>
        <taxon>Aspergillus subgen. Circumdati</taxon>
    </lineage>
</organism>
<accession>A0A5N6SFM4</accession>
<dbReference type="GeneID" id="43639908"/>
<keyword evidence="2" id="KW-1185">Reference proteome</keyword>
<dbReference type="RefSeq" id="XP_031909535.1">
    <property type="nucleotide sequence ID" value="XM_032055698.1"/>
</dbReference>
<protein>
    <submittedName>
        <fullName evidence="1">Uncharacterized protein</fullName>
    </submittedName>
</protein>
<dbReference type="Proteomes" id="UP000325672">
    <property type="component" value="Unassembled WGS sequence"/>
</dbReference>
<gene>
    <name evidence="1" type="ORF">BDV38DRAFT_258136</name>
</gene>
<evidence type="ECO:0000313" key="1">
    <source>
        <dbReference type="EMBL" id="KAE8133472.1"/>
    </source>
</evidence>
<sequence>MSLAYIVNGTMILKSYHINDQKCQTSKEVLRTEHVWYGFIATASVETANVGKFFIIRARGPLVDRRYKRENNR</sequence>